<dbReference type="Proteomes" id="UP000002402">
    <property type="component" value="Chromosome"/>
</dbReference>
<dbReference type="KEGG" id="mxa:MXAN_3888"/>
<feature type="region of interest" description="Disordered" evidence="1">
    <location>
        <begin position="1"/>
        <end position="33"/>
    </location>
</feature>
<dbReference type="eggNOG" id="COG2374">
    <property type="taxonomic scope" value="Bacteria"/>
</dbReference>
<dbReference type="AlphaFoldDB" id="Q1D5K5"/>
<dbReference type="Pfam" id="PF12275">
    <property type="entry name" value="DUF3616"/>
    <property type="match status" value="1"/>
</dbReference>
<keyword evidence="4" id="KW-1185">Reference proteome</keyword>
<dbReference type="GeneID" id="41361221"/>
<proteinExistence type="predicted"/>
<evidence type="ECO:0000259" key="2">
    <source>
        <dbReference type="Pfam" id="PF12275"/>
    </source>
</evidence>
<evidence type="ECO:0000256" key="1">
    <source>
        <dbReference type="SAM" id="MobiDB-lite"/>
    </source>
</evidence>
<dbReference type="STRING" id="246197.MXAN_3888"/>
<gene>
    <name evidence="3" type="ordered locus">MXAN_3888</name>
</gene>
<dbReference type="EMBL" id="CP000113">
    <property type="protein sequence ID" value="ABF88555.1"/>
    <property type="molecule type" value="Genomic_DNA"/>
</dbReference>
<dbReference type="OrthoDB" id="5560405at2"/>
<dbReference type="SUPFAM" id="SSF82171">
    <property type="entry name" value="DPP6 N-terminal domain-like"/>
    <property type="match status" value="1"/>
</dbReference>
<sequence length="377" mass="39684">MSDGAHCSMQAQGPVSRSTQTAPRHSPHGRGVAKSGAMRMLPVCMGVLVCGCAAHGVGERPDAVTAASMDGREVLRFEGMCDASGAVALGGSLFVVGDDEDNILRVYDARRGGPPVQSVDLSPDLELPAAKKKPPEADIEAATGLGSLSFWLTSHGRKSSGKKAPSRLRFFATKETDAGPRLVGRPYTQLLDDMLAAPQLARFGLDGAETKAPKAPGGLNIEGMTAMADGRTILVGFRSPVPDGKALLVPLLNPVALVEEGARAQLGEPVQLDLGGLGIRSLSWWRGRYVIISGGTAGEGTSRLFTWRGGEDAPVAVESVDLAGLNPEAFFTPEDTEEILLLSDDGAAPVDGVECKRLKDPSRKRFRGVWVRLPESP</sequence>
<organism evidence="3 4">
    <name type="scientific">Myxococcus xanthus (strain DK1622)</name>
    <dbReference type="NCBI Taxonomy" id="246197"/>
    <lineage>
        <taxon>Bacteria</taxon>
        <taxon>Pseudomonadati</taxon>
        <taxon>Myxococcota</taxon>
        <taxon>Myxococcia</taxon>
        <taxon>Myxococcales</taxon>
        <taxon>Cystobacterineae</taxon>
        <taxon>Myxococcaceae</taxon>
        <taxon>Myxococcus</taxon>
    </lineage>
</organism>
<reference evidence="3 4" key="1">
    <citation type="journal article" date="2006" name="Proc. Natl. Acad. Sci. U.S.A.">
        <title>Evolution of sensory complexity recorded in a myxobacterial genome.</title>
        <authorList>
            <person name="Goldman B.S."/>
            <person name="Nierman W.C."/>
            <person name="Kaiser D."/>
            <person name="Slater S.C."/>
            <person name="Durkin A.S."/>
            <person name="Eisen J.A."/>
            <person name="Ronning C.M."/>
            <person name="Barbazuk W.B."/>
            <person name="Blanchard M."/>
            <person name="Field C."/>
            <person name="Halling C."/>
            <person name="Hinkle G."/>
            <person name="Iartchuk O."/>
            <person name="Kim H.S."/>
            <person name="Mackenzie C."/>
            <person name="Madupu R."/>
            <person name="Miller N."/>
            <person name="Shvartsbeyn A."/>
            <person name="Sullivan S.A."/>
            <person name="Vaudin M."/>
            <person name="Wiegand R."/>
            <person name="Kaplan H.B."/>
        </authorList>
    </citation>
    <scope>NUCLEOTIDE SEQUENCE [LARGE SCALE GENOMIC DNA]</scope>
    <source>
        <strain evidence="4">DK1622</strain>
    </source>
</reference>
<accession>Q1D5K5</accession>
<protein>
    <recommendedName>
        <fullName evidence="2">DUF3616 domain-containing protein</fullName>
    </recommendedName>
</protein>
<name>Q1D5K5_MYXXD</name>
<dbReference type="RefSeq" id="WP_011553898.1">
    <property type="nucleotide sequence ID" value="NC_008095.1"/>
</dbReference>
<evidence type="ECO:0000313" key="3">
    <source>
        <dbReference type="EMBL" id="ABF88555.1"/>
    </source>
</evidence>
<feature type="domain" description="DUF3616" evidence="2">
    <location>
        <begin position="198"/>
        <end position="313"/>
    </location>
</feature>
<feature type="compositionally biased region" description="Polar residues" evidence="1">
    <location>
        <begin position="9"/>
        <end position="23"/>
    </location>
</feature>
<dbReference type="InterPro" id="IPR022060">
    <property type="entry name" value="DUF3616"/>
</dbReference>
<dbReference type="EnsemblBacteria" id="ABF88555">
    <property type="protein sequence ID" value="ABF88555"/>
    <property type="gene ID" value="MXAN_3888"/>
</dbReference>
<dbReference type="HOGENOM" id="CLU_064479_1_0_7"/>
<evidence type="ECO:0000313" key="4">
    <source>
        <dbReference type="Proteomes" id="UP000002402"/>
    </source>
</evidence>